<dbReference type="InterPro" id="IPR029058">
    <property type="entry name" value="AB_hydrolase_fold"/>
</dbReference>
<evidence type="ECO:0000256" key="4">
    <source>
        <dbReference type="ARBA" id="ARBA00023098"/>
    </source>
</evidence>
<evidence type="ECO:0000256" key="6">
    <source>
        <dbReference type="SAM" id="Phobius"/>
    </source>
</evidence>
<dbReference type="OMA" id="HRKLMAN"/>
<gene>
    <name evidence="7" type="ORF">OSTLU_18539</name>
</gene>
<dbReference type="GO" id="GO:0003847">
    <property type="term" value="F:1-alkyl-2-acetylglycerophosphocholine esterase activity"/>
    <property type="evidence" value="ECO:0007669"/>
    <property type="project" value="UniProtKB-EC"/>
</dbReference>
<sequence length="713" mass="79656">MDARLAAMHPARRALPLLAVIAQWRVDGARWQVVPAYIGTGVCMSVGAAGSKLPLWARRAAALSGGATTFASVLSGLLIPVFRMPKPTGPHKVGKRTLMWTDRSRKSWLLNTKGRGAFPEHRKLMANIWYPACERGLKEVKKPRKANWLEPLLAKSLAVSFWAPEWCVNYFRLVRMEALEDVPVAGGRGEQFPVVVFSHSFTGMKEQNSALLQELASWGYIIVTVDHPHDAALVLYPDGSTADFRGYDMPNDTVPFNWWKFRNQHLRWRALDVAFALDQVVAMNADPESDFYERLDLTRVAAMGHSFGGAAVGMLAQMDSRIQCCIMLDPWMWPFGYERMKQGIPCPVLVFEAPRFLGNRDIFCISNAEMTSDLCANTAPAACSKEVEPRRLSEVLEAPDASATIDVAGEQSPSDEIDYREDDASNEESARAASPGRPPRPPRRSSGADSTDRRATDARALSQSRNSSWGSFMSVDEQREPSGVAFKAVIEETMHFDFTDLAMVAPLTTRLLGVVAVGGYEVHHITSAAILRFLHGYNHPHKFESIFSAEELDEQARALYPGPWLGCPFDEKAKRVAEKESLDALDGRATPLKTLREELSKPRSSGWKEKGGICRWIPTEEFTLDKRRPWIDEQNREIRWLCAETEDKGVPLTDRDLHCMFPTRSLKSTRDAIRAYRDSDEVFPEPTKLAWLSQALLDGDAADSGPDYASLRP</sequence>
<dbReference type="Pfam" id="PF03403">
    <property type="entry name" value="PAF-AH_p_II"/>
    <property type="match status" value="1"/>
</dbReference>
<organism evidence="7 8">
    <name type="scientific">Ostreococcus lucimarinus (strain CCE9901)</name>
    <dbReference type="NCBI Taxonomy" id="436017"/>
    <lineage>
        <taxon>Eukaryota</taxon>
        <taxon>Viridiplantae</taxon>
        <taxon>Chlorophyta</taxon>
        <taxon>Mamiellophyceae</taxon>
        <taxon>Mamiellales</taxon>
        <taxon>Bathycoccaceae</taxon>
        <taxon>Ostreococcus</taxon>
    </lineage>
</organism>
<dbReference type="eggNOG" id="KOG3847">
    <property type="taxonomic scope" value="Eukaryota"/>
</dbReference>
<dbReference type="RefSeq" id="XP_001421885.1">
    <property type="nucleotide sequence ID" value="XM_001421848.1"/>
</dbReference>
<evidence type="ECO:0000256" key="1">
    <source>
        <dbReference type="ARBA" id="ARBA00013201"/>
    </source>
</evidence>
<keyword evidence="4" id="KW-0443">Lipid metabolism</keyword>
<keyword evidence="3" id="KW-0442">Lipid degradation</keyword>
<evidence type="ECO:0000313" key="7">
    <source>
        <dbReference type="EMBL" id="ABP00179.1"/>
    </source>
</evidence>
<dbReference type="EC" id="3.1.1.47" evidence="1"/>
<dbReference type="AlphaFoldDB" id="A4S972"/>
<dbReference type="SUPFAM" id="SSF53474">
    <property type="entry name" value="alpha/beta-Hydrolases"/>
    <property type="match status" value="1"/>
</dbReference>
<dbReference type="KEGG" id="olu:OSTLU_18539"/>
<dbReference type="HOGENOM" id="CLU_387531_0_0_1"/>
<keyword evidence="6" id="KW-0812">Transmembrane</keyword>
<dbReference type="Proteomes" id="UP000001568">
    <property type="component" value="Chromosome 16"/>
</dbReference>
<dbReference type="GO" id="GO:0016042">
    <property type="term" value="P:lipid catabolic process"/>
    <property type="evidence" value="ECO:0007669"/>
    <property type="project" value="UniProtKB-KW"/>
</dbReference>
<feature type="transmembrane region" description="Helical" evidence="6">
    <location>
        <begin position="60"/>
        <end position="82"/>
    </location>
</feature>
<evidence type="ECO:0000256" key="2">
    <source>
        <dbReference type="ARBA" id="ARBA00022801"/>
    </source>
</evidence>
<accession>A4S972</accession>
<protein>
    <recommendedName>
        <fullName evidence="1">1-alkyl-2-acetylglycerophosphocholine esterase</fullName>
        <ecNumber evidence="1">3.1.1.47</ecNumber>
    </recommendedName>
</protein>
<evidence type="ECO:0000256" key="3">
    <source>
        <dbReference type="ARBA" id="ARBA00022963"/>
    </source>
</evidence>
<keyword evidence="6" id="KW-1133">Transmembrane helix</keyword>
<feature type="compositionally biased region" description="Polar residues" evidence="5">
    <location>
        <begin position="461"/>
        <end position="471"/>
    </location>
</feature>
<feature type="compositionally biased region" description="Acidic residues" evidence="5">
    <location>
        <begin position="413"/>
        <end position="426"/>
    </location>
</feature>
<keyword evidence="2" id="KW-0378">Hydrolase</keyword>
<feature type="region of interest" description="Disordered" evidence="5">
    <location>
        <begin position="396"/>
        <end position="475"/>
    </location>
</feature>
<dbReference type="EMBL" id="CP000596">
    <property type="protein sequence ID" value="ABP00179.1"/>
    <property type="molecule type" value="Genomic_DNA"/>
</dbReference>
<dbReference type="PANTHER" id="PTHR10272">
    <property type="entry name" value="PLATELET-ACTIVATING FACTOR ACETYLHYDROLASE"/>
    <property type="match status" value="1"/>
</dbReference>
<dbReference type="Gramene" id="ABP00179">
    <property type="protein sequence ID" value="ABP00179"/>
    <property type="gene ID" value="OSTLU_18539"/>
</dbReference>
<dbReference type="PANTHER" id="PTHR10272:SF0">
    <property type="entry name" value="PLATELET-ACTIVATING FACTOR ACETYLHYDROLASE"/>
    <property type="match status" value="1"/>
</dbReference>
<reference evidence="7 8" key="1">
    <citation type="journal article" date="2007" name="Proc. Natl. Acad. Sci. U.S.A.">
        <title>The tiny eukaryote Ostreococcus provides genomic insights into the paradox of plankton speciation.</title>
        <authorList>
            <person name="Palenik B."/>
            <person name="Grimwood J."/>
            <person name="Aerts A."/>
            <person name="Rouze P."/>
            <person name="Salamov A."/>
            <person name="Putnam N."/>
            <person name="Dupont C."/>
            <person name="Jorgensen R."/>
            <person name="Derelle E."/>
            <person name="Rombauts S."/>
            <person name="Zhou K."/>
            <person name="Otillar R."/>
            <person name="Merchant S.S."/>
            <person name="Podell S."/>
            <person name="Gaasterland T."/>
            <person name="Napoli C."/>
            <person name="Gendler K."/>
            <person name="Manuell A."/>
            <person name="Tai V."/>
            <person name="Vallon O."/>
            <person name="Piganeau G."/>
            <person name="Jancek S."/>
            <person name="Heijde M."/>
            <person name="Jabbari K."/>
            <person name="Bowler C."/>
            <person name="Lohr M."/>
            <person name="Robbens S."/>
            <person name="Werner G."/>
            <person name="Dubchak I."/>
            <person name="Pazour G.J."/>
            <person name="Ren Q."/>
            <person name="Paulsen I."/>
            <person name="Delwiche C."/>
            <person name="Schmutz J."/>
            <person name="Rokhsar D."/>
            <person name="Van de Peer Y."/>
            <person name="Moreau H."/>
            <person name="Grigoriev I.V."/>
        </authorList>
    </citation>
    <scope>NUCLEOTIDE SEQUENCE [LARGE SCALE GENOMIC DNA]</scope>
    <source>
        <strain evidence="7 8">CCE9901</strain>
    </source>
</reference>
<name>A4S972_OSTLU</name>
<evidence type="ECO:0000256" key="5">
    <source>
        <dbReference type="SAM" id="MobiDB-lite"/>
    </source>
</evidence>
<evidence type="ECO:0000313" key="8">
    <source>
        <dbReference type="Proteomes" id="UP000001568"/>
    </source>
</evidence>
<dbReference type="Gene3D" id="3.40.50.1820">
    <property type="entry name" value="alpha/beta hydrolase"/>
    <property type="match status" value="1"/>
</dbReference>
<dbReference type="OrthoDB" id="495540at2759"/>
<keyword evidence="6" id="KW-0472">Membrane</keyword>
<dbReference type="GeneID" id="5006053"/>
<dbReference type="STRING" id="436017.A4S972"/>
<keyword evidence="8" id="KW-1185">Reference proteome</keyword>
<proteinExistence type="predicted"/>